<organism evidence="1 2">
    <name type="scientific">Pluteus cervinus</name>
    <dbReference type="NCBI Taxonomy" id="181527"/>
    <lineage>
        <taxon>Eukaryota</taxon>
        <taxon>Fungi</taxon>
        <taxon>Dikarya</taxon>
        <taxon>Basidiomycota</taxon>
        <taxon>Agaricomycotina</taxon>
        <taxon>Agaricomycetes</taxon>
        <taxon>Agaricomycetidae</taxon>
        <taxon>Agaricales</taxon>
        <taxon>Pluteineae</taxon>
        <taxon>Pluteaceae</taxon>
        <taxon>Pluteus</taxon>
    </lineage>
</organism>
<dbReference type="Proteomes" id="UP000308600">
    <property type="component" value="Unassembled WGS sequence"/>
</dbReference>
<dbReference type="EMBL" id="ML208302">
    <property type="protein sequence ID" value="TFK71167.1"/>
    <property type="molecule type" value="Genomic_DNA"/>
</dbReference>
<accession>A0ACD3B1Q9</accession>
<reference evidence="1 2" key="1">
    <citation type="journal article" date="2019" name="Nat. Ecol. Evol.">
        <title>Megaphylogeny resolves global patterns of mushroom evolution.</title>
        <authorList>
            <person name="Varga T."/>
            <person name="Krizsan K."/>
            <person name="Foldi C."/>
            <person name="Dima B."/>
            <person name="Sanchez-Garcia M."/>
            <person name="Sanchez-Ramirez S."/>
            <person name="Szollosi G.J."/>
            <person name="Szarkandi J.G."/>
            <person name="Papp V."/>
            <person name="Albert L."/>
            <person name="Andreopoulos W."/>
            <person name="Angelini C."/>
            <person name="Antonin V."/>
            <person name="Barry K.W."/>
            <person name="Bougher N.L."/>
            <person name="Buchanan P."/>
            <person name="Buyck B."/>
            <person name="Bense V."/>
            <person name="Catcheside P."/>
            <person name="Chovatia M."/>
            <person name="Cooper J."/>
            <person name="Damon W."/>
            <person name="Desjardin D."/>
            <person name="Finy P."/>
            <person name="Geml J."/>
            <person name="Haridas S."/>
            <person name="Hughes K."/>
            <person name="Justo A."/>
            <person name="Karasinski D."/>
            <person name="Kautmanova I."/>
            <person name="Kiss B."/>
            <person name="Kocsube S."/>
            <person name="Kotiranta H."/>
            <person name="LaButti K.M."/>
            <person name="Lechner B.E."/>
            <person name="Liimatainen K."/>
            <person name="Lipzen A."/>
            <person name="Lukacs Z."/>
            <person name="Mihaltcheva S."/>
            <person name="Morgado L.N."/>
            <person name="Niskanen T."/>
            <person name="Noordeloos M.E."/>
            <person name="Ohm R.A."/>
            <person name="Ortiz-Santana B."/>
            <person name="Ovrebo C."/>
            <person name="Racz N."/>
            <person name="Riley R."/>
            <person name="Savchenko A."/>
            <person name="Shiryaev A."/>
            <person name="Soop K."/>
            <person name="Spirin V."/>
            <person name="Szebenyi C."/>
            <person name="Tomsovsky M."/>
            <person name="Tulloss R.E."/>
            <person name="Uehling J."/>
            <person name="Grigoriev I.V."/>
            <person name="Vagvolgyi C."/>
            <person name="Papp T."/>
            <person name="Martin F.M."/>
            <person name="Miettinen O."/>
            <person name="Hibbett D.S."/>
            <person name="Nagy L.G."/>
        </authorList>
    </citation>
    <scope>NUCLEOTIDE SEQUENCE [LARGE SCALE GENOMIC DNA]</scope>
    <source>
        <strain evidence="1 2">NL-1719</strain>
    </source>
</reference>
<keyword evidence="2" id="KW-1185">Reference proteome</keyword>
<evidence type="ECO:0000313" key="2">
    <source>
        <dbReference type="Proteomes" id="UP000308600"/>
    </source>
</evidence>
<name>A0ACD3B1Q9_9AGAR</name>
<gene>
    <name evidence="1" type="ORF">BDN72DRAFT_838117</name>
</gene>
<protein>
    <submittedName>
        <fullName evidence="1">Uncharacterized protein</fullName>
    </submittedName>
</protein>
<sequence>MWSWGTVDQGYPSPMVSEIHLRRERTEEAHPLAMVRVDGVFSISYFVWNGWSPVRSRAWR</sequence>
<evidence type="ECO:0000313" key="1">
    <source>
        <dbReference type="EMBL" id="TFK71167.1"/>
    </source>
</evidence>
<proteinExistence type="predicted"/>